<keyword evidence="2" id="KW-1185">Reference proteome</keyword>
<reference evidence="1 2" key="1">
    <citation type="submission" date="2021-03" db="EMBL/GenBank/DDBJ databases">
        <title>Haloterrigena longa sp. nov. and Haloterrigena limicola sp. nov., extremely halophilic archaea isolated from a salt lake.</title>
        <authorList>
            <person name="Henglin C."/>
        </authorList>
    </citation>
    <scope>NUCLEOTIDE SEQUENCE [LARGE SCALE GENOMIC DNA]</scope>
    <source>
        <strain evidence="1 2">KZCA68</strain>
    </source>
</reference>
<name>A0A8A2V9C7_9EURY</name>
<protein>
    <submittedName>
        <fullName evidence="1">Uncharacterized protein</fullName>
    </submittedName>
</protein>
<dbReference type="RefSeq" id="WP_207287689.1">
    <property type="nucleotide sequence ID" value="NZ_CP071462.1"/>
</dbReference>
<gene>
    <name evidence="1" type="ORF">J0X25_11680</name>
</gene>
<sequence length="52" mass="5985">MTTRSSVFCPLCNEGMVLDEDLEHHLVYDHRPRELAKELVAEWEAEELGDAV</sequence>
<dbReference type="Proteomes" id="UP000663203">
    <property type="component" value="Chromosome"/>
</dbReference>
<organism evidence="1 2">
    <name type="scientific">Haloterrigena alkaliphila</name>
    <dbReference type="NCBI Taxonomy" id="2816475"/>
    <lineage>
        <taxon>Archaea</taxon>
        <taxon>Methanobacteriati</taxon>
        <taxon>Methanobacteriota</taxon>
        <taxon>Stenosarchaea group</taxon>
        <taxon>Halobacteria</taxon>
        <taxon>Halobacteriales</taxon>
        <taxon>Natrialbaceae</taxon>
        <taxon>Haloterrigena</taxon>
    </lineage>
</organism>
<dbReference type="AlphaFoldDB" id="A0A8A2V9C7"/>
<dbReference type="GeneID" id="63187975"/>
<proteinExistence type="predicted"/>
<evidence type="ECO:0000313" key="1">
    <source>
        <dbReference type="EMBL" id="QSW98071.1"/>
    </source>
</evidence>
<accession>A0A8A2V9C7</accession>
<dbReference type="KEGG" id="hakz:J0X25_11680"/>
<evidence type="ECO:0000313" key="2">
    <source>
        <dbReference type="Proteomes" id="UP000663203"/>
    </source>
</evidence>
<dbReference type="EMBL" id="CP071462">
    <property type="protein sequence ID" value="QSW98071.1"/>
    <property type="molecule type" value="Genomic_DNA"/>
</dbReference>